<evidence type="ECO:0000313" key="1">
    <source>
        <dbReference type="EMBL" id="PON38635.1"/>
    </source>
</evidence>
<dbReference type="AlphaFoldDB" id="A0A2P5APZ4"/>
<evidence type="ECO:0000313" key="2">
    <source>
        <dbReference type="Proteomes" id="UP000237000"/>
    </source>
</evidence>
<gene>
    <name evidence="1" type="ORF">TorRG33x02_344600</name>
</gene>
<dbReference type="EMBL" id="JXTC01000746">
    <property type="protein sequence ID" value="PON38635.1"/>
    <property type="molecule type" value="Genomic_DNA"/>
</dbReference>
<dbReference type="Proteomes" id="UP000237000">
    <property type="component" value="Unassembled WGS sequence"/>
</dbReference>
<proteinExistence type="predicted"/>
<sequence length="110" mass="13194">MSCLIVIPSNSEKAVYGLQLKRIKEEIGMCNKEMTLLNEQIEIDEGFIKMELENGNLGRVLNFRRRKDHREYILHSYFDQSLAVVKELKELKDRWCAKYGAPFRWRRWDN</sequence>
<protein>
    <submittedName>
        <fullName evidence="1">Uncharacterized protein</fullName>
    </submittedName>
</protein>
<keyword evidence="2" id="KW-1185">Reference proteome</keyword>
<dbReference type="OrthoDB" id="10392821at2759"/>
<comment type="caution">
    <text evidence="1">The sequence shown here is derived from an EMBL/GenBank/DDBJ whole genome shotgun (WGS) entry which is preliminary data.</text>
</comment>
<accession>A0A2P5APZ4</accession>
<name>A0A2P5APZ4_TREOI</name>
<dbReference type="InParanoid" id="A0A2P5APZ4"/>
<organism evidence="1 2">
    <name type="scientific">Trema orientale</name>
    <name type="common">Charcoal tree</name>
    <name type="synonym">Celtis orientalis</name>
    <dbReference type="NCBI Taxonomy" id="63057"/>
    <lineage>
        <taxon>Eukaryota</taxon>
        <taxon>Viridiplantae</taxon>
        <taxon>Streptophyta</taxon>
        <taxon>Embryophyta</taxon>
        <taxon>Tracheophyta</taxon>
        <taxon>Spermatophyta</taxon>
        <taxon>Magnoliopsida</taxon>
        <taxon>eudicotyledons</taxon>
        <taxon>Gunneridae</taxon>
        <taxon>Pentapetalae</taxon>
        <taxon>rosids</taxon>
        <taxon>fabids</taxon>
        <taxon>Rosales</taxon>
        <taxon>Cannabaceae</taxon>
        <taxon>Trema</taxon>
    </lineage>
</organism>
<reference evidence="2" key="1">
    <citation type="submission" date="2016-06" db="EMBL/GenBank/DDBJ databases">
        <title>Parallel loss of symbiosis genes in relatives of nitrogen-fixing non-legume Parasponia.</title>
        <authorList>
            <person name="Van Velzen R."/>
            <person name="Holmer R."/>
            <person name="Bu F."/>
            <person name="Rutten L."/>
            <person name="Van Zeijl A."/>
            <person name="Liu W."/>
            <person name="Santuari L."/>
            <person name="Cao Q."/>
            <person name="Sharma T."/>
            <person name="Shen D."/>
            <person name="Roswanjaya Y."/>
            <person name="Wardhani T."/>
            <person name="Kalhor M.S."/>
            <person name="Jansen J."/>
            <person name="Van den Hoogen J."/>
            <person name="Gungor B."/>
            <person name="Hartog M."/>
            <person name="Hontelez J."/>
            <person name="Verver J."/>
            <person name="Yang W.-C."/>
            <person name="Schijlen E."/>
            <person name="Repin R."/>
            <person name="Schilthuizen M."/>
            <person name="Schranz E."/>
            <person name="Heidstra R."/>
            <person name="Miyata K."/>
            <person name="Fedorova E."/>
            <person name="Kohlen W."/>
            <person name="Bisseling T."/>
            <person name="Smit S."/>
            <person name="Geurts R."/>
        </authorList>
    </citation>
    <scope>NUCLEOTIDE SEQUENCE [LARGE SCALE GENOMIC DNA]</scope>
    <source>
        <strain evidence="2">cv. RG33-2</strain>
    </source>
</reference>